<dbReference type="InterPro" id="IPR015590">
    <property type="entry name" value="Aldehyde_DH_dom"/>
</dbReference>
<dbReference type="GO" id="GO:0009450">
    <property type="term" value="P:gamma-aminobutyric acid catabolic process"/>
    <property type="evidence" value="ECO:0007669"/>
    <property type="project" value="TreeGrafter"/>
</dbReference>
<dbReference type="Gene3D" id="3.40.605.10">
    <property type="entry name" value="Aldehyde Dehydrogenase, Chain A, domain 1"/>
    <property type="match status" value="1"/>
</dbReference>
<comment type="similarity">
    <text evidence="1">Belongs to the aldehyde dehydrogenase family.</text>
</comment>
<evidence type="ECO:0000256" key="1">
    <source>
        <dbReference type="ARBA" id="ARBA00009986"/>
    </source>
</evidence>
<reference evidence="4 5" key="1">
    <citation type="submission" date="2013-08" db="EMBL/GenBank/DDBJ databases">
        <title>The genome sequence of Skermanella stibiiresistens.</title>
        <authorList>
            <person name="Zhu W."/>
            <person name="Wang G."/>
        </authorList>
    </citation>
    <scope>NUCLEOTIDE SEQUENCE [LARGE SCALE GENOMIC DNA]</scope>
    <source>
        <strain evidence="4 5">SB22</strain>
    </source>
</reference>
<gene>
    <name evidence="4" type="ORF">N825_25560</name>
</gene>
<dbReference type="PANTHER" id="PTHR43353">
    <property type="entry name" value="SUCCINATE-SEMIALDEHYDE DEHYDROGENASE, MITOCHONDRIAL"/>
    <property type="match status" value="1"/>
</dbReference>
<proteinExistence type="inferred from homology"/>
<accession>W9GVP1</accession>
<dbReference type="InterPro" id="IPR016161">
    <property type="entry name" value="Ald_DH/histidinol_DH"/>
</dbReference>
<dbReference type="FunFam" id="3.40.605.10:FF:000005">
    <property type="entry name" value="Succinate-semialdehyde dehydrogenase I"/>
    <property type="match status" value="1"/>
</dbReference>
<comment type="caution">
    <text evidence="4">The sequence shown here is derived from an EMBL/GenBank/DDBJ whole genome shotgun (WGS) entry which is preliminary data.</text>
</comment>
<dbReference type="FunFam" id="3.40.309.10:FF:000004">
    <property type="entry name" value="Succinate-semialdehyde dehydrogenase I"/>
    <property type="match status" value="1"/>
</dbReference>
<dbReference type="SUPFAM" id="SSF53720">
    <property type="entry name" value="ALDH-like"/>
    <property type="match status" value="1"/>
</dbReference>
<dbReference type="Pfam" id="PF00171">
    <property type="entry name" value="Aldedh"/>
    <property type="match status" value="1"/>
</dbReference>
<name>W9GVP1_9PROT</name>
<evidence type="ECO:0000313" key="5">
    <source>
        <dbReference type="Proteomes" id="UP000019486"/>
    </source>
</evidence>
<organism evidence="4 5">
    <name type="scientific">Skermanella stibiiresistens SB22</name>
    <dbReference type="NCBI Taxonomy" id="1385369"/>
    <lineage>
        <taxon>Bacteria</taxon>
        <taxon>Pseudomonadati</taxon>
        <taxon>Pseudomonadota</taxon>
        <taxon>Alphaproteobacteria</taxon>
        <taxon>Rhodospirillales</taxon>
        <taxon>Azospirillaceae</taxon>
        <taxon>Skermanella</taxon>
    </lineage>
</organism>
<dbReference type="STRING" id="1385369.N825_25560"/>
<dbReference type="EMBL" id="AVFL01000037">
    <property type="protein sequence ID" value="EWY36691.1"/>
    <property type="molecule type" value="Genomic_DNA"/>
</dbReference>
<protein>
    <submittedName>
        <fullName evidence="4">Aldehyde dehydrogenase</fullName>
    </submittedName>
</protein>
<dbReference type="Gene3D" id="3.40.309.10">
    <property type="entry name" value="Aldehyde Dehydrogenase, Chain A, domain 2"/>
    <property type="match status" value="1"/>
</dbReference>
<evidence type="ECO:0000256" key="2">
    <source>
        <dbReference type="ARBA" id="ARBA00023002"/>
    </source>
</evidence>
<evidence type="ECO:0000259" key="3">
    <source>
        <dbReference type="Pfam" id="PF00171"/>
    </source>
</evidence>
<dbReference type="PROSITE" id="PS00070">
    <property type="entry name" value="ALDEHYDE_DEHYDR_CYS"/>
    <property type="match status" value="1"/>
</dbReference>
<dbReference type="Proteomes" id="UP000019486">
    <property type="component" value="Unassembled WGS sequence"/>
</dbReference>
<dbReference type="InterPro" id="IPR050740">
    <property type="entry name" value="Aldehyde_DH_Superfamily"/>
</dbReference>
<keyword evidence="2" id="KW-0560">Oxidoreductase</keyword>
<dbReference type="InterPro" id="IPR016163">
    <property type="entry name" value="Ald_DH_C"/>
</dbReference>
<dbReference type="CDD" id="cd07103">
    <property type="entry name" value="ALDH_F5_SSADH_GabD"/>
    <property type="match status" value="1"/>
</dbReference>
<dbReference type="PATRIC" id="fig|1385369.3.peg.6238"/>
<dbReference type="AlphaFoldDB" id="W9GVP1"/>
<feature type="domain" description="Aldehyde dehydrogenase" evidence="3">
    <location>
        <begin position="47"/>
        <end position="506"/>
    </location>
</feature>
<dbReference type="GO" id="GO:0005829">
    <property type="term" value="C:cytosol"/>
    <property type="evidence" value="ECO:0007669"/>
    <property type="project" value="TreeGrafter"/>
</dbReference>
<dbReference type="InterPro" id="IPR016162">
    <property type="entry name" value="Ald_DH_N"/>
</dbReference>
<dbReference type="PANTHER" id="PTHR43353:SF5">
    <property type="entry name" value="SUCCINATE-SEMIALDEHYDE DEHYDROGENASE, MITOCHONDRIAL"/>
    <property type="match status" value="1"/>
</dbReference>
<evidence type="ECO:0000313" key="4">
    <source>
        <dbReference type="EMBL" id="EWY36691.1"/>
    </source>
</evidence>
<dbReference type="GO" id="GO:0004777">
    <property type="term" value="F:succinate-semialdehyde dehydrogenase (NAD+) activity"/>
    <property type="evidence" value="ECO:0007669"/>
    <property type="project" value="TreeGrafter"/>
</dbReference>
<keyword evidence="5" id="KW-1185">Reference proteome</keyword>
<sequence>MALISGALDTRGERTLLARSFHTTDSIMTRLADPRLFRERAHVGGKWCSARSGAVVEVTNPATGALIGTVPDMGAAETRDAVAAAVSAFPAWRATLPRERGRVLRRWAELMLEHREDLAIVMTIEQGKPLAESRGEIDYAASFVEWFAEEGQRANVEGVTPHLADCAMVLRREPVGVTAAVTPWNFPSAMITRKAAAALAAGCPMVVRPASETPYSALALAELAERAGVPAGVFSVVTGAPEPIVGELCANPTVRALSFTGSTAVGKRLLAAGAATVKRMSMELGGHAPFILFPDVELEKAVAGAMAAKFATTGQDCLAANRIYVHRGIHDRFVTAFTRATAALKIGDGLDPAVELGPLMHARAVDKCREHVEDAVSKGARVTTGGGVDPALGGLFFQPTVLTGVTPDMLIYREETFGPVAPIVAFDDGDDIAALANDSEYGLAAYLFTNDHGRVQRLTRALDYGMVAVNRVKLTGAPVPFGGVKQSGLGREGGRLGLEEFTEVKYLCLNA</sequence>
<dbReference type="InterPro" id="IPR016160">
    <property type="entry name" value="Ald_DH_CS_CYS"/>
</dbReference>